<dbReference type="InterPro" id="IPR001057">
    <property type="entry name" value="Glu/AcGlu_kinase"/>
</dbReference>
<dbReference type="GO" id="GO:0004350">
    <property type="term" value="F:glutamate-5-semialdehyde dehydrogenase activity"/>
    <property type="evidence" value="ECO:0007669"/>
    <property type="project" value="TreeGrafter"/>
</dbReference>
<dbReference type="GO" id="GO:0005524">
    <property type="term" value="F:ATP binding"/>
    <property type="evidence" value="ECO:0007669"/>
    <property type="project" value="UniProtKB-KW"/>
</dbReference>
<keyword evidence="3" id="KW-0418">Kinase</keyword>
<evidence type="ECO:0000256" key="4">
    <source>
        <dbReference type="ARBA" id="ARBA00022840"/>
    </source>
</evidence>
<dbReference type="AlphaFoldDB" id="A0A183F4H0"/>
<keyword evidence="6" id="KW-1185">Reference proteome</keyword>
<protein>
    <submittedName>
        <fullName evidence="7">AA_kinase domain-containing protein</fullName>
    </submittedName>
</protein>
<sequence>LLINTRGELNKAQRIVVKLGSAVITREDECGLALGRLASIVEQVAELQQAGRQMLIVSSGAVAFGRQKLRQELVMSMSMRQTLRGPSGMRADKRACAASGMPGLMSLYEQLFQQYGITVAQVLLTKPDIDDPQRRKNLQATIESLLSLNIIPIVNANDAVAPDPKLNMVSSTVRVRAGD</sequence>
<dbReference type="WBParaSite" id="HPBE_0000106201-mRNA-1">
    <property type="protein sequence ID" value="HPBE_0000106201-mRNA-1"/>
    <property type="gene ID" value="HPBE_0000106201"/>
</dbReference>
<evidence type="ECO:0000256" key="1">
    <source>
        <dbReference type="ARBA" id="ARBA00022679"/>
    </source>
</evidence>
<accession>A0A183F4H0</accession>
<dbReference type="Gene3D" id="3.40.1160.10">
    <property type="entry name" value="Acetylglutamate kinase-like"/>
    <property type="match status" value="1"/>
</dbReference>
<dbReference type="InterPro" id="IPR036393">
    <property type="entry name" value="AceGlu_kinase-like_sf"/>
</dbReference>
<dbReference type="Pfam" id="PF00696">
    <property type="entry name" value="AA_kinase"/>
    <property type="match status" value="1"/>
</dbReference>
<evidence type="ECO:0000313" key="7">
    <source>
        <dbReference type="WBParaSite" id="HPBE_0000106201-mRNA-1"/>
    </source>
</evidence>
<evidence type="ECO:0000313" key="6">
    <source>
        <dbReference type="Proteomes" id="UP000050761"/>
    </source>
</evidence>
<name>A0A183F4H0_HELPZ</name>
<organism evidence="6 7">
    <name type="scientific">Heligmosomoides polygyrus</name>
    <name type="common">Parasitic roundworm</name>
    <dbReference type="NCBI Taxonomy" id="6339"/>
    <lineage>
        <taxon>Eukaryota</taxon>
        <taxon>Metazoa</taxon>
        <taxon>Ecdysozoa</taxon>
        <taxon>Nematoda</taxon>
        <taxon>Chromadorea</taxon>
        <taxon>Rhabditida</taxon>
        <taxon>Rhabditina</taxon>
        <taxon>Rhabditomorpha</taxon>
        <taxon>Strongyloidea</taxon>
        <taxon>Heligmosomidae</taxon>
        <taxon>Heligmosomoides</taxon>
    </lineage>
</organism>
<dbReference type="GO" id="GO:0005739">
    <property type="term" value="C:mitochondrion"/>
    <property type="evidence" value="ECO:0007669"/>
    <property type="project" value="TreeGrafter"/>
</dbReference>
<evidence type="ECO:0000256" key="3">
    <source>
        <dbReference type="ARBA" id="ARBA00022777"/>
    </source>
</evidence>
<dbReference type="SUPFAM" id="SSF53633">
    <property type="entry name" value="Carbamate kinase-like"/>
    <property type="match status" value="1"/>
</dbReference>
<dbReference type="PANTHER" id="PTHR11063:SF8">
    <property type="entry name" value="DELTA-1-PYRROLINE-5-CARBOXYLATE SYNTHASE"/>
    <property type="match status" value="1"/>
</dbReference>
<dbReference type="PANTHER" id="PTHR11063">
    <property type="entry name" value="GLUTAMATE SEMIALDEHYDE DEHYDROGENASE"/>
    <property type="match status" value="1"/>
</dbReference>
<dbReference type="InterPro" id="IPR001048">
    <property type="entry name" value="Asp/Glu/Uridylate_kinase"/>
</dbReference>
<dbReference type="PRINTS" id="PR00474">
    <property type="entry name" value="GLU5KINASE"/>
</dbReference>
<keyword evidence="4" id="KW-0067">ATP-binding</keyword>
<feature type="domain" description="Aspartate/glutamate/uridylate kinase" evidence="5">
    <location>
        <begin position="13"/>
        <end position="165"/>
    </location>
</feature>
<evidence type="ECO:0000256" key="2">
    <source>
        <dbReference type="ARBA" id="ARBA00022741"/>
    </source>
</evidence>
<dbReference type="Proteomes" id="UP000050761">
    <property type="component" value="Unassembled WGS sequence"/>
</dbReference>
<dbReference type="GO" id="GO:0016301">
    <property type="term" value="F:kinase activity"/>
    <property type="evidence" value="ECO:0007669"/>
    <property type="project" value="UniProtKB-KW"/>
</dbReference>
<evidence type="ECO:0000259" key="5">
    <source>
        <dbReference type="Pfam" id="PF00696"/>
    </source>
</evidence>
<reference evidence="7" key="1">
    <citation type="submission" date="2019-09" db="UniProtKB">
        <authorList>
            <consortium name="WormBaseParasite"/>
        </authorList>
    </citation>
    <scope>IDENTIFICATION</scope>
</reference>
<keyword evidence="1" id="KW-0808">Transferase</keyword>
<keyword evidence="2" id="KW-0547">Nucleotide-binding</keyword>
<proteinExistence type="predicted"/>